<feature type="compositionally biased region" description="Polar residues" evidence="1">
    <location>
        <begin position="113"/>
        <end position="128"/>
    </location>
</feature>
<feature type="region of interest" description="Disordered" evidence="1">
    <location>
        <begin position="75"/>
        <end position="128"/>
    </location>
</feature>
<evidence type="ECO:0000313" key="4">
    <source>
        <dbReference type="Proteomes" id="UP001152320"/>
    </source>
</evidence>
<sequence>MNKMAKTSSIFSIGDDEAVEALEEDFLLDFDDGKVAPQVQTGDFNNQQIKKFNQYAKGDVKFKFKANSAVNSFLKPRPESSVGTQNGFLPQSQSNPKLRLPGGERKLDHGGTVASSSQFKNTSDSSVNRRNYLSSLGNLCNKTAGDLSSHNGNHFGSADQNAGVQRPDLKSPPQTNMPTQLNSLMTKPPEGQENVCGMQKEPGSSLVRNGRGLSSHQFHPPVKKQDSANSFQRYLPPPHDLQLPMQCSNTSSANALTAYKSGNYEGSHGKFEDQSGSPGSTDTLKIPSSVPVVQRQAASAGSMNEKSSSSQTTSTGGQFKKSSHIVSNRDATAISPANVSFRTWRTMSPGQKTDSKHGSAHLAEPQLSVESPSVDKHGLDTTSSHNLGLRAIPNVQPRVSSTGQFQKMNSIEPLPAPQAAPSHQGSPAPLAAPSHQGSSSFIPAVRPSTPNNNAPFSQFQKRNPGGINRIHTPPRHPGVPGWNSPRPLNGTPYHGQRYDGSTRMRTPQVPQGDQFPSPQAPVLTPRVAQLCKTPTGPGKGHTTRSSRKFPGPAGILPKLAPGQNLSNINLSPPLEEETGRKEKEDASISQDSSLDDFSQGAWATMKIEMDFDEKDSKAVLAQHNIASVLRRASMRQLQKNKVPHICVMIKLITIHTNDATVTFKDPTGEMQGTLHRQLLEEYQSDLKPGCVLLLKQVGVLSPSLRNHYLNVTHRNVVQIFPSQHISSQKSPTSQPAKKSSPKSIKVNKHEFQGNSASPESSESRVKFVTERGEENIEKQRMNSSSFVSRTNDVTISLGDRGSDSVSGQFQKKRTSDEAVHNSTKRQCLQNVGENEIQKGNVSPKEEVRRSETDTSSLVHVLPSEESIAELIDGFEEELLADF</sequence>
<name>A0A9Q0YPU7_HOLLE</name>
<reference evidence="3" key="1">
    <citation type="submission" date="2021-10" db="EMBL/GenBank/DDBJ databases">
        <title>Tropical sea cucumber genome reveals ecological adaptation and Cuvierian tubules defense mechanism.</title>
        <authorList>
            <person name="Chen T."/>
        </authorList>
    </citation>
    <scope>NUCLEOTIDE SEQUENCE</scope>
    <source>
        <strain evidence="3">Nanhai2018</strain>
        <tissue evidence="3">Muscle</tissue>
    </source>
</reference>
<feature type="compositionally biased region" description="Basic and acidic residues" evidence="1">
    <location>
        <begin position="843"/>
        <end position="852"/>
    </location>
</feature>
<feature type="compositionally biased region" description="Polar residues" evidence="1">
    <location>
        <begin position="831"/>
        <end position="840"/>
    </location>
</feature>
<feature type="compositionally biased region" description="Polar residues" evidence="1">
    <location>
        <begin position="150"/>
        <end position="163"/>
    </location>
</feature>
<feature type="region of interest" description="Disordered" evidence="1">
    <location>
        <begin position="200"/>
        <end position="240"/>
    </location>
</feature>
<feature type="region of interest" description="Disordered" evidence="1">
    <location>
        <begin position="532"/>
        <end position="595"/>
    </location>
</feature>
<dbReference type="InterPro" id="IPR058570">
    <property type="entry name" value="HROB_OB"/>
</dbReference>
<dbReference type="PANTHER" id="PTHR14523">
    <property type="entry name" value="UNCHARACTERIZED PROTEIN C17ORF53 HOMOLOG"/>
    <property type="match status" value="1"/>
</dbReference>
<dbReference type="InterPro" id="IPR028045">
    <property type="entry name" value="HROB"/>
</dbReference>
<feature type="domain" description="Homologous recombination OB-fold protein OB-fold" evidence="2">
    <location>
        <begin position="640"/>
        <end position="722"/>
    </location>
</feature>
<feature type="region of interest" description="Disordered" evidence="1">
    <location>
        <begin position="797"/>
        <end position="819"/>
    </location>
</feature>
<feature type="region of interest" description="Disordered" evidence="1">
    <location>
        <begin position="723"/>
        <end position="765"/>
    </location>
</feature>
<dbReference type="OrthoDB" id="21443at2759"/>
<keyword evidence="4" id="KW-1185">Reference proteome</keyword>
<feature type="compositionally biased region" description="Polar residues" evidence="1">
    <location>
        <begin position="274"/>
        <end position="283"/>
    </location>
</feature>
<dbReference type="GO" id="GO:0000725">
    <property type="term" value="P:recombinational repair"/>
    <property type="evidence" value="ECO:0007669"/>
    <property type="project" value="InterPro"/>
</dbReference>
<dbReference type="PANTHER" id="PTHR14523:SF1">
    <property type="entry name" value="HOMOLOGOUS RECOMBINATION OB-FOLD PROTEIN"/>
    <property type="match status" value="1"/>
</dbReference>
<dbReference type="Proteomes" id="UP001152320">
    <property type="component" value="Chromosome 18"/>
</dbReference>
<feature type="compositionally biased region" description="Basic and acidic residues" evidence="1">
    <location>
        <begin position="577"/>
        <end position="586"/>
    </location>
</feature>
<proteinExistence type="predicted"/>
<feature type="region of interest" description="Disordered" evidence="1">
    <location>
        <begin position="267"/>
        <end position="329"/>
    </location>
</feature>
<feature type="region of interest" description="Disordered" evidence="1">
    <location>
        <begin position="347"/>
        <end position="377"/>
    </location>
</feature>
<feature type="compositionally biased region" description="Polar residues" evidence="1">
    <location>
        <begin position="296"/>
        <end position="306"/>
    </location>
</feature>
<dbReference type="AlphaFoldDB" id="A0A9Q0YPU7"/>
<gene>
    <name evidence="3" type="ORF">HOLleu_35517</name>
</gene>
<evidence type="ECO:0000313" key="3">
    <source>
        <dbReference type="EMBL" id="KAJ8025335.1"/>
    </source>
</evidence>
<organism evidence="3 4">
    <name type="scientific">Holothuria leucospilota</name>
    <name type="common">Black long sea cucumber</name>
    <name type="synonym">Mertensiothuria leucospilota</name>
    <dbReference type="NCBI Taxonomy" id="206669"/>
    <lineage>
        <taxon>Eukaryota</taxon>
        <taxon>Metazoa</taxon>
        <taxon>Echinodermata</taxon>
        <taxon>Eleutherozoa</taxon>
        <taxon>Echinozoa</taxon>
        <taxon>Holothuroidea</taxon>
        <taxon>Aspidochirotacea</taxon>
        <taxon>Aspidochirotida</taxon>
        <taxon>Holothuriidae</taxon>
        <taxon>Holothuria</taxon>
    </lineage>
</organism>
<feature type="compositionally biased region" description="Polar residues" evidence="1">
    <location>
        <begin position="172"/>
        <end position="181"/>
    </location>
</feature>
<feature type="region of interest" description="Disordered" evidence="1">
    <location>
        <begin position="412"/>
        <end position="439"/>
    </location>
</feature>
<feature type="compositionally biased region" description="Polar residues" evidence="1">
    <location>
        <begin position="81"/>
        <end position="96"/>
    </location>
</feature>
<dbReference type="EMBL" id="JAIZAY010000018">
    <property type="protein sequence ID" value="KAJ8025335.1"/>
    <property type="molecule type" value="Genomic_DNA"/>
</dbReference>
<evidence type="ECO:0000256" key="1">
    <source>
        <dbReference type="SAM" id="MobiDB-lite"/>
    </source>
</evidence>
<dbReference type="Pfam" id="PF15072">
    <property type="entry name" value="HROB"/>
    <property type="match status" value="1"/>
</dbReference>
<evidence type="ECO:0000259" key="2">
    <source>
        <dbReference type="Pfam" id="PF15072"/>
    </source>
</evidence>
<feature type="region of interest" description="Disordered" evidence="1">
    <location>
        <begin position="831"/>
        <end position="856"/>
    </location>
</feature>
<feature type="compositionally biased region" description="Polar residues" evidence="1">
    <location>
        <begin position="723"/>
        <end position="737"/>
    </location>
</feature>
<comment type="caution">
    <text evidence="3">The sequence shown here is derived from an EMBL/GenBank/DDBJ whole genome shotgun (WGS) entry which is preliminary data.</text>
</comment>
<accession>A0A9Q0YPU7</accession>
<feature type="compositionally biased region" description="Low complexity" evidence="1">
    <location>
        <begin position="307"/>
        <end position="318"/>
    </location>
</feature>
<feature type="region of interest" description="Disordered" evidence="1">
    <location>
        <begin position="150"/>
        <end position="181"/>
    </location>
</feature>
<protein>
    <recommendedName>
        <fullName evidence="2">Homologous recombination OB-fold protein OB-fold domain-containing protein</fullName>
    </recommendedName>
</protein>